<dbReference type="NCBIfam" id="NF037995">
    <property type="entry name" value="TRAP_S1"/>
    <property type="match status" value="1"/>
</dbReference>
<evidence type="ECO:0000256" key="4">
    <source>
        <dbReference type="SAM" id="SignalP"/>
    </source>
</evidence>
<keyword evidence="3 4" id="KW-0732">Signal</keyword>
<evidence type="ECO:0000313" key="5">
    <source>
        <dbReference type="EMBL" id="KFB08161.1"/>
    </source>
</evidence>
<feature type="chain" id="PRO_5001782943" evidence="4">
    <location>
        <begin position="23"/>
        <end position="327"/>
    </location>
</feature>
<evidence type="ECO:0000256" key="3">
    <source>
        <dbReference type="ARBA" id="ARBA00022729"/>
    </source>
</evidence>
<dbReference type="EMBL" id="JMQM01000003">
    <property type="protein sequence ID" value="KFB08161.1"/>
    <property type="molecule type" value="Genomic_DNA"/>
</dbReference>
<evidence type="ECO:0000256" key="1">
    <source>
        <dbReference type="ARBA" id="ARBA00009023"/>
    </source>
</evidence>
<dbReference type="GO" id="GO:0055085">
    <property type="term" value="P:transmembrane transport"/>
    <property type="evidence" value="ECO:0007669"/>
    <property type="project" value="InterPro"/>
</dbReference>
<dbReference type="CDD" id="cd13669">
    <property type="entry name" value="PBP2_TRAP_TM0322_like"/>
    <property type="match status" value="1"/>
</dbReference>
<gene>
    <name evidence="5" type="ORF">EL18_03371</name>
</gene>
<dbReference type="Pfam" id="PF03480">
    <property type="entry name" value="DctP"/>
    <property type="match status" value="1"/>
</dbReference>
<dbReference type="PANTHER" id="PTHR33376:SF7">
    <property type="entry name" value="C4-DICARBOXYLATE-BINDING PROTEIN DCTB"/>
    <property type="match status" value="1"/>
</dbReference>
<name>A0A084U5C5_9HYPH</name>
<comment type="caution">
    <text evidence="5">The sequence shown here is derived from an EMBL/GenBank/DDBJ whole genome shotgun (WGS) entry which is preliminary data.</text>
</comment>
<dbReference type="InterPro" id="IPR018389">
    <property type="entry name" value="DctP_fam"/>
</dbReference>
<dbReference type="RefSeq" id="WP_051914427.1">
    <property type="nucleotide sequence ID" value="NZ_JMQM01000003.1"/>
</dbReference>
<accession>A0A084U5C5</accession>
<feature type="signal peptide" evidence="4">
    <location>
        <begin position="1"/>
        <end position="22"/>
    </location>
</feature>
<dbReference type="PANTHER" id="PTHR33376">
    <property type="match status" value="1"/>
</dbReference>
<keyword evidence="2" id="KW-0813">Transport</keyword>
<dbReference type="Proteomes" id="UP000053675">
    <property type="component" value="Unassembled WGS sequence"/>
</dbReference>
<keyword evidence="6" id="KW-1185">Reference proteome</keyword>
<dbReference type="STRING" id="472175.EL18_03371"/>
<dbReference type="InterPro" id="IPR038404">
    <property type="entry name" value="TRAP_DctP_sf"/>
</dbReference>
<dbReference type="AlphaFoldDB" id="A0A084U5C5"/>
<evidence type="ECO:0000313" key="6">
    <source>
        <dbReference type="Proteomes" id="UP000053675"/>
    </source>
</evidence>
<reference evidence="5 6" key="1">
    <citation type="submission" date="2014-05" db="EMBL/GenBank/DDBJ databases">
        <title>Draft Genome Sequence of Nitratireductor basaltis Strain UMTGB225, A Marine Bacterium Isolated from Green Barrel Tunicate.</title>
        <authorList>
            <person name="Gan H.Y."/>
        </authorList>
    </citation>
    <scope>NUCLEOTIDE SEQUENCE [LARGE SCALE GENOMIC DNA]</scope>
    <source>
        <strain evidence="5 6">UMTGB225</strain>
    </source>
</reference>
<protein>
    <submittedName>
        <fullName evidence="5">TRAP dicarboxylate transporter subunit DctP</fullName>
    </submittedName>
</protein>
<dbReference type="Gene3D" id="3.40.190.170">
    <property type="entry name" value="Bacterial extracellular solute-binding protein, family 7"/>
    <property type="match status" value="1"/>
</dbReference>
<dbReference type="OrthoDB" id="9803763at2"/>
<dbReference type="eggNOG" id="COG1638">
    <property type="taxonomic scope" value="Bacteria"/>
</dbReference>
<organism evidence="5 6">
    <name type="scientific">Nitratireductor basaltis</name>
    <dbReference type="NCBI Taxonomy" id="472175"/>
    <lineage>
        <taxon>Bacteria</taxon>
        <taxon>Pseudomonadati</taxon>
        <taxon>Pseudomonadota</taxon>
        <taxon>Alphaproteobacteria</taxon>
        <taxon>Hyphomicrobiales</taxon>
        <taxon>Phyllobacteriaceae</taxon>
        <taxon>Nitratireductor</taxon>
    </lineage>
</organism>
<comment type="similarity">
    <text evidence="1">Belongs to the bacterial solute-binding protein 7 family.</text>
</comment>
<proteinExistence type="inferred from homology"/>
<sequence>MNNLLILAVSGAVATFASLSPAAAEIQLRLATVSSTSEPIYEAMEHFVDLVEQKVGEQVKITIHPNGELGSNQEVYEQVKIGAPVIQNSDPGYLSDYTPDFGILNGPYLLSDPKNFNKILESDLFARMKDDLRQSGNFELLATNWLFGARHIIADREVRSPADMEGLTIRVPPNVMWIETMDAMGGRGVQLAWSEVYTGLSTGVVKAAEAPLAALYASKLHENAKTVSMTGHFKAFVGLVMNSDLYASYPQDVQDALTSSAEEAGEFMTDLVLKSEEDFIRKLEAEGVTVVRDVDEVAFREATASVYDAFPAWTPGLHDEINALLGE</sequence>
<evidence type="ECO:0000256" key="2">
    <source>
        <dbReference type="ARBA" id="ARBA00022448"/>
    </source>
</evidence>
<dbReference type="PATRIC" id="fig|472175.3.peg.3368"/>